<comment type="caution">
    <text evidence="2">The sequence shown here is derived from an EMBL/GenBank/DDBJ whole genome shotgun (WGS) entry which is preliminary data.</text>
</comment>
<protein>
    <submittedName>
        <fullName evidence="2">Uncharacterized protein</fullName>
    </submittedName>
</protein>
<dbReference type="GeneID" id="300580933"/>
<dbReference type="EMBL" id="PPTA01000017">
    <property type="protein sequence ID" value="TFA98850.1"/>
    <property type="molecule type" value="Genomic_DNA"/>
</dbReference>
<dbReference type="Proteomes" id="UP001642720">
    <property type="component" value="Unassembled WGS sequence"/>
</dbReference>
<gene>
    <name evidence="2" type="ORF">CCMA1212_009398</name>
</gene>
<dbReference type="RefSeq" id="XP_073555052.1">
    <property type="nucleotide sequence ID" value="XM_073706483.1"/>
</dbReference>
<organism evidence="2 3">
    <name type="scientific">Trichoderma ghanense</name>
    <dbReference type="NCBI Taxonomy" id="65468"/>
    <lineage>
        <taxon>Eukaryota</taxon>
        <taxon>Fungi</taxon>
        <taxon>Dikarya</taxon>
        <taxon>Ascomycota</taxon>
        <taxon>Pezizomycotina</taxon>
        <taxon>Sordariomycetes</taxon>
        <taxon>Hypocreomycetidae</taxon>
        <taxon>Hypocreales</taxon>
        <taxon>Hypocreaceae</taxon>
        <taxon>Trichoderma</taxon>
    </lineage>
</organism>
<sequence>MPGTSIRSKAEDEAGPGRAAIAHESAAGRNKPAVKEGPQLEIPPEQMRHCRKAAAQGGRGVWAEVVVERRPQEMGVRSLGRLRSRFANEAGTVTPVKFPDFEQNWAPWSPKPIALGGVSMFFRGASRGTPLIYGVNLSLSYR</sequence>
<evidence type="ECO:0000313" key="2">
    <source>
        <dbReference type="EMBL" id="TFA98850.1"/>
    </source>
</evidence>
<evidence type="ECO:0000313" key="3">
    <source>
        <dbReference type="Proteomes" id="UP001642720"/>
    </source>
</evidence>
<accession>A0ABY2GT94</accession>
<reference evidence="2 3" key="1">
    <citation type="submission" date="2018-01" db="EMBL/GenBank/DDBJ databases">
        <title>Genome characterization of the sugarcane-associated fungus Trichoderma ghanense CCMA-1212 and their application in lignocelulose bioconversion.</title>
        <authorList>
            <person name="Steindorff A.S."/>
            <person name="Mendes T.D."/>
            <person name="Vilela E.S.D."/>
            <person name="Rodrigues D.S."/>
            <person name="Formighieri E.F."/>
            <person name="Melo I.S."/>
            <person name="Favaro L.C.L."/>
        </authorList>
    </citation>
    <scope>NUCLEOTIDE SEQUENCE [LARGE SCALE GENOMIC DNA]</scope>
    <source>
        <strain evidence="2 3">CCMA-1212</strain>
    </source>
</reference>
<proteinExistence type="predicted"/>
<feature type="region of interest" description="Disordered" evidence="1">
    <location>
        <begin position="1"/>
        <end position="40"/>
    </location>
</feature>
<name>A0ABY2GT94_9HYPO</name>
<evidence type="ECO:0000256" key="1">
    <source>
        <dbReference type="SAM" id="MobiDB-lite"/>
    </source>
</evidence>
<keyword evidence="3" id="KW-1185">Reference proteome</keyword>